<evidence type="ECO:0000256" key="3">
    <source>
        <dbReference type="ARBA" id="ARBA00022989"/>
    </source>
</evidence>
<evidence type="ECO:0000256" key="1">
    <source>
        <dbReference type="ARBA" id="ARBA00004127"/>
    </source>
</evidence>
<comment type="function">
    <text evidence="5">Plays a key role in early steps of protein N-linked glycosylation by being involved in the conversion of polyprenol into dolichol. Acts as a polyprenal reductase that mediates the reduction of polyprenal into dolichal in a NADP-dependent mechanism. Dolichols are required for the synthesis of dolichol-linked monosaccharides and the oligosaccharide precursor used for N-glycosylation.</text>
</comment>
<comment type="similarity">
    <text evidence="5">Belongs to the steroid 5-alpha reductase family. Polyprenal reductase subfamily.</text>
</comment>
<accession>A0AAJ0B4R5</accession>
<dbReference type="GO" id="GO:0102389">
    <property type="term" value="F:polyprenol reductase activity"/>
    <property type="evidence" value="ECO:0007669"/>
    <property type="project" value="UniProtKB-UniRule"/>
</dbReference>
<gene>
    <name evidence="7" type="ORF">QBC47DRAFT_390718</name>
</gene>
<dbReference type="EMBL" id="MU839841">
    <property type="protein sequence ID" value="KAK1751674.1"/>
    <property type="molecule type" value="Genomic_DNA"/>
</dbReference>
<keyword evidence="5" id="KW-0560">Oxidoreductase</keyword>
<feature type="domain" description="3-oxo-5-alpha-steroid 4-dehydrogenase C-terminal" evidence="6">
    <location>
        <begin position="224"/>
        <end position="335"/>
    </location>
</feature>
<feature type="transmembrane region" description="Helical" evidence="5">
    <location>
        <begin position="144"/>
        <end position="161"/>
    </location>
</feature>
<dbReference type="EC" id="1.3.1.94" evidence="5"/>
<dbReference type="GO" id="GO:0005789">
    <property type="term" value="C:endoplasmic reticulum membrane"/>
    <property type="evidence" value="ECO:0007669"/>
    <property type="project" value="UniProtKB-SubCell"/>
</dbReference>
<feature type="transmembrane region" description="Helical" evidence="5">
    <location>
        <begin position="104"/>
        <end position="124"/>
    </location>
</feature>
<organism evidence="7 8">
    <name type="scientific">Echria macrotheca</name>
    <dbReference type="NCBI Taxonomy" id="438768"/>
    <lineage>
        <taxon>Eukaryota</taxon>
        <taxon>Fungi</taxon>
        <taxon>Dikarya</taxon>
        <taxon>Ascomycota</taxon>
        <taxon>Pezizomycotina</taxon>
        <taxon>Sordariomycetes</taxon>
        <taxon>Sordariomycetidae</taxon>
        <taxon>Sordariales</taxon>
        <taxon>Schizotheciaceae</taxon>
        <taxon>Echria</taxon>
    </lineage>
</organism>
<dbReference type="Pfam" id="PF02544">
    <property type="entry name" value="Steroid_dh"/>
    <property type="match status" value="1"/>
</dbReference>
<keyword evidence="8" id="KW-1185">Reference proteome</keyword>
<proteinExistence type="inferred from homology"/>
<evidence type="ECO:0000313" key="8">
    <source>
        <dbReference type="Proteomes" id="UP001239445"/>
    </source>
</evidence>
<comment type="pathway">
    <text evidence="5">Protein modification; protein glycosylation.</text>
</comment>
<comment type="subcellular location">
    <subcellularLocation>
        <location evidence="1">Endomembrane system</location>
        <topology evidence="1">Multi-pass membrane protein</topology>
    </subcellularLocation>
    <subcellularLocation>
        <location evidence="5">Endoplasmic reticulum membrane</location>
    </subcellularLocation>
</comment>
<evidence type="ECO:0000313" key="7">
    <source>
        <dbReference type="EMBL" id="KAK1751674.1"/>
    </source>
</evidence>
<keyword evidence="5" id="KW-0256">Endoplasmic reticulum</keyword>
<dbReference type="GO" id="GO:0006488">
    <property type="term" value="P:dolichol-linked oligosaccharide biosynthetic process"/>
    <property type="evidence" value="ECO:0007669"/>
    <property type="project" value="UniProtKB-UniRule"/>
</dbReference>
<feature type="transmembrane region" description="Helical" evidence="5">
    <location>
        <begin position="259"/>
        <end position="282"/>
    </location>
</feature>
<reference evidence="7" key="1">
    <citation type="submission" date="2023-06" db="EMBL/GenBank/DDBJ databases">
        <title>Genome-scale phylogeny and comparative genomics of the fungal order Sordariales.</title>
        <authorList>
            <consortium name="Lawrence Berkeley National Laboratory"/>
            <person name="Hensen N."/>
            <person name="Bonometti L."/>
            <person name="Westerberg I."/>
            <person name="Brannstrom I.O."/>
            <person name="Guillou S."/>
            <person name="Cros-Aarteil S."/>
            <person name="Calhoun S."/>
            <person name="Haridas S."/>
            <person name="Kuo A."/>
            <person name="Mondo S."/>
            <person name="Pangilinan J."/>
            <person name="Riley R."/>
            <person name="Labutti K."/>
            <person name="Andreopoulos B."/>
            <person name="Lipzen A."/>
            <person name="Chen C."/>
            <person name="Yanf M."/>
            <person name="Daum C."/>
            <person name="Ng V."/>
            <person name="Clum A."/>
            <person name="Steindorff A."/>
            <person name="Ohm R."/>
            <person name="Martin F."/>
            <person name="Silar P."/>
            <person name="Natvig D."/>
            <person name="Lalanne C."/>
            <person name="Gautier V."/>
            <person name="Ament-Velasquez S.L."/>
            <person name="Kruys A."/>
            <person name="Hutchinson M.I."/>
            <person name="Powell A.J."/>
            <person name="Barry K."/>
            <person name="Miller A.N."/>
            <person name="Grigoriev I.V."/>
            <person name="Debuchy R."/>
            <person name="Gladieux P."/>
            <person name="Thoren M.H."/>
            <person name="Johannesson H."/>
        </authorList>
    </citation>
    <scope>NUCLEOTIDE SEQUENCE</scope>
    <source>
        <strain evidence="7">PSN4</strain>
    </source>
</reference>
<evidence type="ECO:0000256" key="5">
    <source>
        <dbReference type="RuleBase" id="RU367081"/>
    </source>
</evidence>
<name>A0AAJ0B4R5_9PEZI</name>
<dbReference type="PROSITE" id="PS50244">
    <property type="entry name" value="S5A_REDUCTASE"/>
    <property type="match status" value="1"/>
</dbReference>
<evidence type="ECO:0000256" key="2">
    <source>
        <dbReference type="ARBA" id="ARBA00022692"/>
    </source>
</evidence>
<keyword evidence="2 5" id="KW-0812">Transmembrane</keyword>
<dbReference type="AlphaFoldDB" id="A0AAJ0B4R5"/>
<dbReference type="GO" id="GO:0003865">
    <property type="term" value="F:3-oxo-5-alpha-steroid 4-dehydrogenase activity"/>
    <property type="evidence" value="ECO:0007669"/>
    <property type="project" value="TreeGrafter"/>
</dbReference>
<dbReference type="Proteomes" id="UP001239445">
    <property type="component" value="Unassembled WGS sequence"/>
</dbReference>
<dbReference type="PANTHER" id="PTHR14624:SF0">
    <property type="entry name" value="POLYPRENOL REDUCTASE"/>
    <property type="match status" value="1"/>
</dbReference>
<feature type="transmembrane region" description="Helical" evidence="5">
    <location>
        <begin position="288"/>
        <end position="309"/>
    </location>
</feature>
<comment type="catalytic activity">
    <reaction evidence="5">
        <text>a di-trans,poly-cis-dolichal + NADP(+) = a di-trans,poly-cis-polyprenal + NADPH + H(+)</text>
        <dbReference type="Rhea" id="RHEA:80727"/>
        <dbReference type="Rhea" id="RHEA-COMP:19536"/>
        <dbReference type="Rhea" id="RHEA-COMP:19537"/>
        <dbReference type="ChEBI" id="CHEBI:15378"/>
        <dbReference type="ChEBI" id="CHEBI:57783"/>
        <dbReference type="ChEBI" id="CHEBI:58349"/>
        <dbReference type="ChEBI" id="CHEBI:231623"/>
        <dbReference type="ChEBI" id="CHEBI:231637"/>
        <dbReference type="EC" id="1.3.1.94"/>
    </reaction>
    <physiologicalReaction direction="right-to-left" evidence="5">
        <dbReference type="Rhea" id="RHEA:80729"/>
    </physiologicalReaction>
</comment>
<dbReference type="GO" id="GO:0160198">
    <property type="term" value="F:polyprenal reductase activity"/>
    <property type="evidence" value="ECO:0007669"/>
    <property type="project" value="UniProtKB-EC"/>
</dbReference>
<comment type="caution">
    <text evidence="7">The sequence shown here is derived from an EMBL/GenBank/DDBJ whole genome shotgun (WGS) entry which is preliminary data.</text>
</comment>
<keyword evidence="5" id="KW-0521">NADP</keyword>
<keyword evidence="3 5" id="KW-1133">Transmembrane helix</keyword>
<feature type="transmembrane region" description="Helical" evidence="5">
    <location>
        <begin position="222"/>
        <end position="238"/>
    </location>
</feature>
<feature type="transmembrane region" description="Helical" evidence="5">
    <location>
        <begin position="36"/>
        <end position="56"/>
    </location>
</feature>
<dbReference type="InterPro" id="IPR001104">
    <property type="entry name" value="3-oxo-5_a-steroid_4-DH_C"/>
</dbReference>
<evidence type="ECO:0000256" key="4">
    <source>
        <dbReference type="ARBA" id="ARBA00023136"/>
    </source>
</evidence>
<sequence>MESSQSPPQPATAATAAAALTLETLTTIPPAQLSQAYFILAASAVFLIASATPTEARKLLADYGARKDGTQAPKDGSEENRRRQSRFISLVATVTSWGQVPHSWFVAFYGLSLACSAFWLGQFLGRGSVLGYLASQQVRTGGSGSSSTLLQVAVVWVMMVLQAGRRIYEHAAVIRPSKSTIWFVHWLLGLSFYLFVSVATWVEGSRAILDADDAPLFTPSSLFKISLATPIFCYAWINQYRCHAHLAGLKKYSLPQAGLFRRFVCPHYTCECLLYFSLALAGAPEGQLLNTTFLCAVLFVVVNLGVTAMGTRRWYADKFGQAAVAHKWNMIPFVF</sequence>
<protein>
    <recommendedName>
        <fullName evidence="5">Polyprenal reductase</fullName>
        <ecNumber evidence="5">1.3.1.94</ecNumber>
    </recommendedName>
</protein>
<dbReference type="PANTHER" id="PTHR14624">
    <property type="entry name" value="DFG10 PROTEIN"/>
    <property type="match status" value="1"/>
</dbReference>
<dbReference type="InterPro" id="IPR039698">
    <property type="entry name" value="Dfg10/SRD5A3"/>
</dbReference>
<evidence type="ECO:0000259" key="6">
    <source>
        <dbReference type="Pfam" id="PF02544"/>
    </source>
</evidence>
<dbReference type="GO" id="GO:0016095">
    <property type="term" value="P:polyprenol catabolic process"/>
    <property type="evidence" value="ECO:0007669"/>
    <property type="project" value="UniProtKB-UniRule"/>
</dbReference>
<feature type="transmembrane region" description="Helical" evidence="5">
    <location>
        <begin position="182"/>
        <end position="202"/>
    </location>
</feature>
<keyword evidence="4 5" id="KW-0472">Membrane</keyword>